<dbReference type="EMBL" id="RJVG01000006">
    <property type="protein sequence ID" value="ROR27341.1"/>
    <property type="molecule type" value="Genomic_DNA"/>
</dbReference>
<accession>A0A3N1XMH6</accession>
<dbReference type="AlphaFoldDB" id="A0A3N1XMH6"/>
<organism evidence="1 2">
    <name type="scientific">Mobilisporobacter senegalensis</name>
    <dbReference type="NCBI Taxonomy" id="1329262"/>
    <lineage>
        <taxon>Bacteria</taxon>
        <taxon>Bacillati</taxon>
        <taxon>Bacillota</taxon>
        <taxon>Clostridia</taxon>
        <taxon>Lachnospirales</taxon>
        <taxon>Lachnospiraceae</taxon>
        <taxon>Mobilisporobacter</taxon>
    </lineage>
</organism>
<keyword evidence="2" id="KW-1185">Reference proteome</keyword>
<dbReference type="Proteomes" id="UP000273083">
    <property type="component" value="Unassembled WGS sequence"/>
</dbReference>
<reference evidence="1 2" key="1">
    <citation type="submission" date="2018-11" db="EMBL/GenBank/DDBJ databases">
        <title>Genomic Encyclopedia of Type Strains, Phase IV (KMG-IV): sequencing the most valuable type-strain genomes for metagenomic binning, comparative biology and taxonomic classification.</title>
        <authorList>
            <person name="Goeker M."/>
        </authorList>
    </citation>
    <scope>NUCLEOTIDE SEQUENCE [LARGE SCALE GENOMIC DNA]</scope>
    <source>
        <strain evidence="1 2">DSM 26537</strain>
    </source>
</reference>
<evidence type="ECO:0000313" key="1">
    <source>
        <dbReference type="EMBL" id="ROR27341.1"/>
    </source>
</evidence>
<comment type="caution">
    <text evidence="1">The sequence shown here is derived from an EMBL/GenBank/DDBJ whole genome shotgun (WGS) entry which is preliminary data.</text>
</comment>
<name>A0A3N1XMH6_9FIRM</name>
<sequence length="52" mass="6289">MRNLTLLELDELYSLLEKLQKDDRLPKYTDEARAVELLKRYIKFMSLRSDTI</sequence>
<proteinExistence type="predicted"/>
<gene>
    <name evidence="1" type="ORF">EDD66_10636</name>
</gene>
<protein>
    <submittedName>
        <fullName evidence="1">Uncharacterized protein</fullName>
    </submittedName>
</protein>
<evidence type="ECO:0000313" key="2">
    <source>
        <dbReference type="Proteomes" id="UP000273083"/>
    </source>
</evidence>
<dbReference type="RefSeq" id="WP_170164324.1">
    <property type="nucleotide sequence ID" value="NZ_RJVG01000006.1"/>
</dbReference>